<comment type="subcellular location">
    <subcellularLocation>
        <location evidence="1 13">Golgi apparatus membrane</location>
        <topology evidence="1 13">Single-pass type II membrane protein</topology>
    </subcellularLocation>
</comment>
<dbReference type="FunFam" id="3.90.550.50:FF:000001">
    <property type="entry name" value="Hexosyltransferase"/>
    <property type="match status" value="1"/>
</dbReference>
<gene>
    <name evidence="15" type="primary">LOC115458343</name>
</gene>
<protein>
    <recommendedName>
        <fullName evidence="13">Hexosyltransferase</fullName>
        <ecNumber evidence="13">2.4.1.-</ecNumber>
    </recommendedName>
</protein>
<evidence type="ECO:0000256" key="6">
    <source>
        <dbReference type="ARBA" id="ARBA00022692"/>
    </source>
</evidence>
<evidence type="ECO:0000313" key="14">
    <source>
        <dbReference type="Proteomes" id="UP000515156"/>
    </source>
</evidence>
<evidence type="ECO:0000256" key="9">
    <source>
        <dbReference type="ARBA" id="ARBA00023034"/>
    </source>
</evidence>
<dbReference type="GO" id="GO:0006493">
    <property type="term" value="P:protein O-linked glycosylation"/>
    <property type="evidence" value="ECO:0007669"/>
    <property type="project" value="TreeGrafter"/>
</dbReference>
<evidence type="ECO:0000256" key="10">
    <source>
        <dbReference type="ARBA" id="ARBA00023098"/>
    </source>
</evidence>
<accession>A0A6P7WLB5</accession>
<keyword evidence="12" id="KW-0325">Glycoprotein</keyword>
<dbReference type="OrthoDB" id="5957813at2759"/>
<dbReference type="Gene3D" id="3.90.550.50">
    <property type="match status" value="1"/>
</dbReference>
<evidence type="ECO:0000256" key="11">
    <source>
        <dbReference type="ARBA" id="ARBA00023136"/>
    </source>
</evidence>
<keyword evidence="9 13" id="KW-0333">Golgi apparatus</keyword>
<feature type="transmembrane region" description="Helical" evidence="13">
    <location>
        <begin position="345"/>
        <end position="366"/>
    </location>
</feature>
<keyword evidence="11 13" id="KW-0472">Membrane</keyword>
<reference evidence="15" key="1">
    <citation type="submission" date="2025-08" db="UniProtKB">
        <authorList>
            <consortium name="RefSeq"/>
        </authorList>
    </citation>
    <scope>IDENTIFICATION</scope>
</reference>
<keyword evidence="5" id="KW-0808">Transferase</keyword>
<sequence>MRRRFFHVVILLLFCVLLYLLFLDKGSEKLRPQEGSLLPSPIPTPDPSQVVVLRDNRLTYHLNYQDFEAEFPFLQHYKCRMLVCKEDLCWSSGGRPLLLLAIKSQPSSFKRRVAIRKTWATEREISGYLVRQVMLMAISPQKLHMNLVEEEAKIYQDILLWDFEESHSNLSLKERCFLEWLHHNCQEAQFIFKGDDDEFVNPEALVRYLRETASGSLAIHGNIQTKSPTVRSGKYKVSASLFPYKLYPYFPSGGGFIMPQATIPALYNATLWMPVFPLDDVYFGFLGLAARVTYHHDDRFYVLGLPYVPCYFRDALVVHGIPPGSLVLIWQDLQRVLHCDSVCPFFHSSVFLVLILSLLLIGLSTIL</sequence>
<dbReference type="Pfam" id="PF01762">
    <property type="entry name" value="Galactosyl_T"/>
    <property type="match status" value="1"/>
</dbReference>
<dbReference type="GO" id="GO:0000139">
    <property type="term" value="C:Golgi membrane"/>
    <property type="evidence" value="ECO:0007669"/>
    <property type="project" value="UniProtKB-SubCell"/>
</dbReference>
<dbReference type="GeneID" id="115458343"/>
<evidence type="ECO:0000256" key="13">
    <source>
        <dbReference type="RuleBase" id="RU363063"/>
    </source>
</evidence>
<evidence type="ECO:0000256" key="3">
    <source>
        <dbReference type="ARBA" id="ARBA00008661"/>
    </source>
</evidence>
<keyword evidence="8 13" id="KW-1133">Transmembrane helix</keyword>
<evidence type="ECO:0000256" key="7">
    <source>
        <dbReference type="ARBA" id="ARBA00022968"/>
    </source>
</evidence>
<dbReference type="InterPro" id="IPR002659">
    <property type="entry name" value="Glyco_trans_31"/>
</dbReference>
<dbReference type="PANTHER" id="PTHR11214">
    <property type="entry name" value="BETA-1,3-N-ACETYLGLUCOSAMINYLTRANSFERASE"/>
    <property type="match status" value="1"/>
</dbReference>
<evidence type="ECO:0000313" key="15">
    <source>
        <dbReference type="RefSeq" id="XP_030044097.1"/>
    </source>
</evidence>
<dbReference type="GO" id="GO:0006629">
    <property type="term" value="P:lipid metabolic process"/>
    <property type="evidence" value="ECO:0007669"/>
    <property type="project" value="UniProtKB-KW"/>
</dbReference>
<evidence type="ECO:0000256" key="12">
    <source>
        <dbReference type="ARBA" id="ARBA00023180"/>
    </source>
</evidence>
<dbReference type="AlphaFoldDB" id="A0A6P7WLB5"/>
<dbReference type="InParanoid" id="A0A6P7WLB5"/>
<keyword evidence="4 13" id="KW-0328">Glycosyltransferase</keyword>
<keyword evidence="7 13" id="KW-0735">Signal-anchor</keyword>
<comment type="similarity">
    <text evidence="3 13">Belongs to the glycosyltransferase 31 family.</text>
</comment>
<keyword evidence="6 13" id="KW-0812">Transmembrane</keyword>
<dbReference type="RefSeq" id="XP_030044097.1">
    <property type="nucleotide sequence ID" value="XM_030188237.1"/>
</dbReference>
<dbReference type="EC" id="2.4.1.-" evidence="13"/>
<organism evidence="14 15">
    <name type="scientific">Microcaecilia unicolor</name>
    <dbReference type="NCBI Taxonomy" id="1415580"/>
    <lineage>
        <taxon>Eukaryota</taxon>
        <taxon>Metazoa</taxon>
        <taxon>Chordata</taxon>
        <taxon>Craniata</taxon>
        <taxon>Vertebrata</taxon>
        <taxon>Euteleostomi</taxon>
        <taxon>Amphibia</taxon>
        <taxon>Gymnophiona</taxon>
        <taxon>Siphonopidae</taxon>
        <taxon>Microcaecilia</taxon>
    </lineage>
</organism>
<comment type="pathway">
    <text evidence="2">Protein modification; protein glycosylation.</text>
</comment>
<keyword evidence="14" id="KW-1185">Reference proteome</keyword>
<evidence type="ECO:0000256" key="2">
    <source>
        <dbReference type="ARBA" id="ARBA00004922"/>
    </source>
</evidence>
<dbReference type="PANTHER" id="PTHR11214:SF387">
    <property type="entry name" value="HEXOSYLTRANSFERASE"/>
    <property type="match status" value="1"/>
</dbReference>
<dbReference type="KEGG" id="muo:115458343"/>
<evidence type="ECO:0000256" key="5">
    <source>
        <dbReference type="ARBA" id="ARBA00022679"/>
    </source>
</evidence>
<keyword evidence="10" id="KW-0443">Lipid metabolism</keyword>
<evidence type="ECO:0000256" key="8">
    <source>
        <dbReference type="ARBA" id="ARBA00022989"/>
    </source>
</evidence>
<evidence type="ECO:0000256" key="4">
    <source>
        <dbReference type="ARBA" id="ARBA00022676"/>
    </source>
</evidence>
<evidence type="ECO:0000256" key="1">
    <source>
        <dbReference type="ARBA" id="ARBA00004323"/>
    </source>
</evidence>
<proteinExistence type="inferred from homology"/>
<dbReference type="Proteomes" id="UP000515156">
    <property type="component" value="Chromosome 14"/>
</dbReference>
<dbReference type="GO" id="GO:0016262">
    <property type="term" value="F:protein N-acetylglucosaminyltransferase activity"/>
    <property type="evidence" value="ECO:0007669"/>
    <property type="project" value="TreeGrafter"/>
</dbReference>
<dbReference type="GO" id="GO:0030311">
    <property type="term" value="P:poly-N-acetyllactosamine biosynthetic process"/>
    <property type="evidence" value="ECO:0007669"/>
    <property type="project" value="TreeGrafter"/>
</dbReference>
<name>A0A6P7WLB5_9AMPH</name>